<dbReference type="Gene3D" id="3.40.50.1820">
    <property type="entry name" value="alpha/beta hydrolase"/>
    <property type="match status" value="1"/>
</dbReference>
<dbReference type="GO" id="GO:0006212">
    <property type="term" value="P:uracil catabolic process"/>
    <property type="evidence" value="ECO:0007669"/>
    <property type="project" value="UniProtKB-UniRule"/>
</dbReference>
<dbReference type="InterPro" id="IPR050266">
    <property type="entry name" value="AB_hydrolase_sf"/>
</dbReference>
<dbReference type="SUPFAM" id="SSF53474">
    <property type="entry name" value="alpha/beta-Hydrolases"/>
    <property type="match status" value="1"/>
</dbReference>
<comment type="function">
    <text evidence="2">Involved in pyrimidine catabolism. May facilitate the hydrolysis of carbamate, a reaction that can also occur spontaneously.</text>
</comment>
<dbReference type="InterPro" id="IPR000073">
    <property type="entry name" value="AB_hydrolase_1"/>
</dbReference>
<dbReference type="Pfam" id="PF12697">
    <property type="entry name" value="Abhydrolase_6"/>
    <property type="match status" value="1"/>
</dbReference>
<dbReference type="PANTHER" id="PTHR43798">
    <property type="entry name" value="MONOACYLGLYCEROL LIPASE"/>
    <property type="match status" value="1"/>
</dbReference>
<proteinExistence type="inferred from homology"/>
<evidence type="ECO:0000259" key="3">
    <source>
        <dbReference type="Pfam" id="PF12697"/>
    </source>
</evidence>
<organism evidence="4 5">
    <name type="scientific">Acinetobacter schindleri</name>
    <dbReference type="NCBI Taxonomy" id="108981"/>
    <lineage>
        <taxon>Bacteria</taxon>
        <taxon>Pseudomonadati</taxon>
        <taxon>Pseudomonadota</taxon>
        <taxon>Gammaproteobacteria</taxon>
        <taxon>Moraxellales</taxon>
        <taxon>Moraxellaceae</taxon>
        <taxon>Acinetobacter</taxon>
    </lineage>
</organism>
<name>A0AAE7BXB3_9GAMM</name>
<dbReference type="HAMAP" id="MF_00832">
    <property type="entry name" value="RutD"/>
    <property type="match status" value="1"/>
</dbReference>
<reference evidence="4 5" key="1">
    <citation type="submission" date="2019-09" db="EMBL/GenBank/DDBJ databases">
        <title>Non-baumannii Acinetobacter spp. carrying blaNDM-1 isolated in China.</title>
        <authorList>
            <person name="Cui C."/>
            <person name="Chen C."/>
            <person name="Sun J."/>
            <person name="Liu Y."/>
        </authorList>
    </citation>
    <scope>NUCLEOTIDE SEQUENCE [LARGE SCALE GENOMIC DNA]</scope>
    <source>
        <strain evidence="4 5">HZE23-1</strain>
    </source>
</reference>
<sequence length="265" mass="29778">MSLFIHSAAQAHAPYVVLSSGLGGHASFWNPQIRVLQQHFHVVTYDQEGCHSDSELLPMSYSIDHMACQILDLLINDGIREFHFIGHALGGHIGMQLATYQTERKFKLLSLTMLNAWGELDAHTQKCFEARTSLLVNSGAEAYVRAQALFLYPPQWISTHIDQLTEAENKQLLDFPPIQNVLARLQAVQAFKLNAEHRQALKDVRVHLLANQDDFLVPYQRSQQLQQCLPHSHLSLLATGAHASTVTETDQVNQRILSFLISPLA</sequence>
<protein>
    <recommendedName>
        <fullName evidence="2">Putative carbamate hydrolase RutD</fullName>
        <ecNumber evidence="2">3.5.1.-</ecNumber>
    </recommendedName>
    <alternativeName>
        <fullName evidence="2">Aminohydrolase</fullName>
    </alternativeName>
</protein>
<evidence type="ECO:0000256" key="2">
    <source>
        <dbReference type="HAMAP-Rule" id="MF_00832"/>
    </source>
</evidence>
<dbReference type="RefSeq" id="WP_163171622.1">
    <property type="nucleotide sequence ID" value="NZ_CP044463.1"/>
</dbReference>
<evidence type="ECO:0000313" key="4">
    <source>
        <dbReference type="EMBL" id="QIC67705.1"/>
    </source>
</evidence>
<dbReference type="AlphaFoldDB" id="A0AAE7BXB3"/>
<feature type="domain" description="AB hydrolase-1" evidence="3">
    <location>
        <begin position="16"/>
        <end position="225"/>
    </location>
</feature>
<dbReference type="GO" id="GO:0019740">
    <property type="term" value="P:nitrogen utilization"/>
    <property type="evidence" value="ECO:0007669"/>
    <property type="project" value="UniProtKB-UniRule"/>
</dbReference>
<comment type="similarity">
    <text evidence="2">Belongs to the AB hydrolase superfamily. Hydrolase RutD family.</text>
</comment>
<dbReference type="Proteomes" id="UP000503505">
    <property type="component" value="Chromosome"/>
</dbReference>
<dbReference type="GO" id="GO:0016811">
    <property type="term" value="F:hydrolase activity, acting on carbon-nitrogen (but not peptide) bonds, in linear amides"/>
    <property type="evidence" value="ECO:0007669"/>
    <property type="project" value="InterPro"/>
</dbReference>
<accession>A0AAE7BXB3</accession>
<evidence type="ECO:0000256" key="1">
    <source>
        <dbReference type="ARBA" id="ARBA00022801"/>
    </source>
</evidence>
<dbReference type="EMBL" id="CP044463">
    <property type="protein sequence ID" value="QIC67705.1"/>
    <property type="molecule type" value="Genomic_DNA"/>
</dbReference>
<gene>
    <name evidence="2 4" type="primary">rutD</name>
    <name evidence="4" type="ORF">FSC10_10120</name>
</gene>
<evidence type="ECO:0000313" key="5">
    <source>
        <dbReference type="Proteomes" id="UP000503505"/>
    </source>
</evidence>
<dbReference type="GO" id="GO:0016020">
    <property type="term" value="C:membrane"/>
    <property type="evidence" value="ECO:0007669"/>
    <property type="project" value="TreeGrafter"/>
</dbReference>
<comment type="catalytic activity">
    <reaction evidence="2">
        <text>carbamate + 2 H(+) = NH4(+) + CO2</text>
        <dbReference type="Rhea" id="RHEA:15649"/>
        <dbReference type="ChEBI" id="CHEBI:13941"/>
        <dbReference type="ChEBI" id="CHEBI:15378"/>
        <dbReference type="ChEBI" id="CHEBI:16526"/>
        <dbReference type="ChEBI" id="CHEBI:28938"/>
    </reaction>
</comment>
<dbReference type="EC" id="3.5.1.-" evidence="2"/>
<dbReference type="GO" id="GO:0046464">
    <property type="term" value="P:acylglycerol catabolic process"/>
    <property type="evidence" value="ECO:0007669"/>
    <property type="project" value="TreeGrafter"/>
</dbReference>
<keyword evidence="1 2" id="KW-0378">Hydrolase</keyword>
<dbReference type="InterPro" id="IPR029058">
    <property type="entry name" value="AB_hydrolase_fold"/>
</dbReference>
<dbReference type="NCBIfam" id="TIGR03611">
    <property type="entry name" value="RutD"/>
    <property type="match status" value="1"/>
</dbReference>
<dbReference type="InterPro" id="IPR019913">
    <property type="entry name" value="Pyrimidine_utilisation_RutD"/>
</dbReference>
<dbReference type="GO" id="GO:0047372">
    <property type="term" value="F:monoacylglycerol lipase activity"/>
    <property type="evidence" value="ECO:0007669"/>
    <property type="project" value="TreeGrafter"/>
</dbReference>
<dbReference type="PANTHER" id="PTHR43798:SF5">
    <property type="entry name" value="MONOACYLGLYCEROL LIPASE ABHD6"/>
    <property type="match status" value="1"/>
</dbReference>